<organism evidence="2 3">
    <name type="scientific">Streptococcus alactolyticus</name>
    <dbReference type="NCBI Taxonomy" id="29389"/>
    <lineage>
        <taxon>Bacteria</taxon>
        <taxon>Bacillati</taxon>
        <taxon>Bacillota</taxon>
        <taxon>Bacilli</taxon>
        <taxon>Lactobacillales</taxon>
        <taxon>Streptococcaceae</taxon>
        <taxon>Streptococcus</taxon>
    </lineage>
</organism>
<dbReference type="Proteomes" id="UP001212085">
    <property type="component" value="Chromosome"/>
</dbReference>
<accession>A0ABY7LYX4</accession>
<dbReference type="RefSeq" id="WP_235281318.1">
    <property type="nucleotide sequence ID" value="NZ_CP114883.1"/>
</dbReference>
<feature type="transmembrane region" description="Helical" evidence="1">
    <location>
        <begin position="12"/>
        <end position="31"/>
    </location>
</feature>
<sequence>MGQGHYFAKGYYFDACLQVLIFFVNVNLLRVELHDESIFKFWIFTQVIICVVPGLFWEKRGTRIGASWQLNIVFVLVAVLSFNLWNMWLSLVRNITQ</sequence>
<reference evidence="2 3" key="1">
    <citation type="submission" date="2022-12" db="EMBL/GenBank/DDBJ databases">
        <title>Streptococcus alactolyticus LGM, complete genome.</title>
        <authorList>
            <person name="Liu Z."/>
            <person name="Mu C."/>
            <person name="Zhu W."/>
        </authorList>
    </citation>
    <scope>NUCLEOTIDE SEQUENCE [LARGE SCALE GENOMIC DNA]</scope>
    <source>
        <strain evidence="2 3">LGM</strain>
    </source>
</reference>
<feature type="transmembrane region" description="Helical" evidence="1">
    <location>
        <begin position="37"/>
        <end position="56"/>
    </location>
</feature>
<keyword evidence="1" id="KW-1133">Transmembrane helix</keyword>
<dbReference type="EMBL" id="CP114883">
    <property type="protein sequence ID" value="WBB06789.1"/>
    <property type="molecule type" value="Genomic_DNA"/>
</dbReference>
<proteinExistence type="predicted"/>
<evidence type="ECO:0000256" key="1">
    <source>
        <dbReference type="SAM" id="Phobius"/>
    </source>
</evidence>
<protein>
    <submittedName>
        <fullName evidence="2">Uncharacterized protein</fullName>
    </submittedName>
</protein>
<evidence type="ECO:0000313" key="2">
    <source>
        <dbReference type="EMBL" id="WBB06789.1"/>
    </source>
</evidence>
<keyword evidence="1" id="KW-0472">Membrane</keyword>
<keyword evidence="1" id="KW-0812">Transmembrane</keyword>
<evidence type="ECO:0000313" key="3">
    <source>
        <dbReference type="Proteomes" id="UP001212085"/>
    </source>
</evidence>
<keyword evidence="3" id="KW-1185">Reference proteome</keyword>
<feature type="transmembrane region" description="Helical" evidence="1">
    <location>
        <begin position="68"/>
        <end position="88"/>
    </location>
</feature>
<gene>
    <name evidence="2" type="ORF">O6R09_02360</name>
</gene>
<name>A0ABY7LYX4_STRAY</name>